<dbReference type="SUPFAM" id="SSF51735">
    <property type="entry name" value="NAD(P)-binding Rossmann-fold domains"/>
    <property type="match status" value="1"/>
</dbReference>
<name>V4CNM5_LOTGI</name>
<dbReference type="Pfam" id="PF00106">
    <property type="entry name" value="adh_short"/>
    <property type="match status" value="1"/>
</dbReference>
<accession>V4CNM5</accession>
<evidence type="ECO:0000256" key="1">
    <source>
        <dbReference type="ARBA" id="ARBA00023002"/>
    </source>
</evidence>
<dbReference type="STRING" id="225164.V4CNM5"/>
<protein>
    <submittedName>
        <fullName evidence="4">Uncharacterized protein</fullName>
    </submittedName>
</protein>
<comment type="similarity">
    <text evidence="2">Belongs to the short-chain dehydrogenases/reductases (SDR) family.</text>
</comment>
<organism evidence="4 5">
    <name type="scientific">Lottia gigantea</name>
    <name type="common">Giant owl limpet</name>
    <dbReference type="NCBI Taxonomy" id="225164"/>
    <lineage>
        <taxon>Eukaryota</taxon>
        <taxon>Metazoa</taxon>
        <taxon>Spiralia</taxon>
        <taxon>Lophotrochozoa</taxon>
        <taxon>Mollusca</taxon>
        <taxon>Gastropoda</taxon>
        <taxon>Patellogastropoda</taxon>
        <taxon>Lottioidea</taxon>
        <taxon>Lottiidae</taxon>
        <taxon>Lottia</taxon>
    </lineage>
</organism>
<dbReference type="OMA" id="ERMWRGA"/>
<dbReference type="HOGENOM" id="CLU_010194_2_0_1"/>
<keyword evidence="3" id="KW-0472">Membrane</keyword>
<dbReference type="InterPro" id="IPR020904">
    <property type="entry name" value="Sc_DH/Rdtase_CS"/>
</dbReference>
<evidence type="ECO:0000313" key="5">
    <source>
        <dbReference type="Proteomes" id="UP000030746"/>
    </source>
</evidence>
<feature type="transmembrane region" description="Helical" evidence="3">
    <location>
        <begin position="20"/>
        <end position="40"/>
    </location>
</feature>
<evidence type="ECO:0000256" key="2">
    <source>
        <dbReference type="RuleBase" id="RU000363"/>
    </source>
</evidence>
<evidence type="ECO:0000256" key="3">
    <source>
        <dbReference type="SAM" id="Phobius"/>
    </source>
</evidence>
<dbReference type="Proteomes" id="UP000030746">
    <property type="component" value="Unassembled WGS sequence"/>
</dbReference>
<dbReference type="KEGG" id="lgi:LOTGIDRAFT_109862"/>
<gene>
    <name evidence="4" type="ORF">LOTGIDRAFT_109862</name>
</gene>
<evidence type="ECO:0000313" key="4">
    <source>
        <dbReference type="EMBL" id="ESP04005.1"/>
    </source>
</evidence>
<dbReference type="PANTHER" id="PTHR43313">
    <property type="entry name" value="SHORT-CHAIN DEHYDROGENASE/REDUCTASE FAMILY 9C"/>
    <property type="match status" value="1"/>
</dbReference>
<keyword evidence="3" id="KW-1133">Transmembrane helix</keyword>
<keyword evidence="3" id="KW-0812">Transmembrane</keyword>
<dbReference type="GO" id="GO:0016491">
    <property type="term" value="F:oxidoreductase activity"/>
    <property type="evidence" value="ECO:0007669"/>
    <property type="project" value="UniProtKB-KW"/>
</dbReference>
<dbReference type="InterPro" id="IPR002347">
    <property type="entry name" value="SDR_fam"/>
</dbReference>
<dbReference type="GeneID" id="20230514"/>
<dbReference type="PANTHER" id="PTHR43313:SF36">
    <property type="entry name" value="D-BETA-HYDROXYBUTYRATE DEHYDROGENASE, MITOCHONDRIAL"/>
    <property type="match status" value="1"/>
</dbReference>
<sequence>MDIRVFEGLFGVLLISSLYVIYQQDIILTIAGVIGVYIGFRIIKSRNKTVVPYSNKTVLITGCDTGIGHNIAVRLGKKGVTVLACCLSATSPGGEKLKSIGSNVHVLDTDVTSEDSVQNCLKFVKTICDKKGLWAIVNNAGIVRCGDVELTTMEVYSQIIQVNLFGMIRVCKAFLPLVRQAKGRVVNVTSVRGIIAYPAFSAYSMSKFAAEAFSDSLRMEMSRFGVKVIIVEPGNYGGATALWEEENVNDMNAAASPDVLNTYGNGYLHRLAMNGIEGCSTTYPNLIPVSDVLEDAIFNQKPESRYLIDGSNKLYDIDCVSM</sequence>
<reference evidence="4 5" key="1">
    <citation type="journal article" date="2013" name="Nature">
        <title>Insights into bilaterian evolution from three spiralian genomes.</title>
        <authorList>
            <person name="Simakov O."/>
            <person name="Marletaz F."/>
            <person name="Cho S.J."/>
            <person name="Edsinger-Gonzales E."/>
            <person name="Havlak P."/>
            <person name="Hellsten U."/>
            <person name="Kuo D.H."/>
            <person name="Larsson T."/>
            <person name="Lv J."/>
            <person name="Arendt D."/>
            <person name="Savage R."/>
            <person name="Osoegawa K."/>
            <person name="de Jong P."/>
            <person name="Grimwood J."/>
            <person name="Chapman J.A."/>
            <person name="Shapiro H."/>
            <person name="Aerts A."/>
            <person name="Otillar R.P."/>
            <person name="Terry A.Y."/>
            <person name="Boore J.L."/>
            <person name="Grigoriev I.V."/>
            <person name="Lindberg D.R."/>
            <person name="Seaver E.C."/>
            <person name="Weisblat D.A."/>
            <person name="Putnam N.H."/>
            <person name="Rokhsar D.S."/>
        </authorList>
    </citation>
    <scope>NUCLEOTIDE SEQUENCE [LARGE SCALE GENOMIC DNA]</scope>
</reference>
<keyword evidence="5" id="KW-1185">Reference proteome</keyword>
<dbReference type="AlphaFoldDB" id="V4CNM5"/>
<dbReference type="OrthoDB" id="2102561at2759"/>
<dbReference type="InterPro" id="IPR036291">
    <property type="entry name" value="NAD(P)-bd_dom_sf"/>
</dbReference>
<dbReference type="GO" id="GO:0008202">
    <property type="term" value="P:steroid metabolic process"/>
    <property type="evidence" value="ECO:0007669"/>
    <property type="project" value="TreeGrafter"/>
</dbReference>
<dbReference type="PRINTS" id="PR00081">
    <property type="entry name" value="GDHRDH"/>
</dbReference>
<keyword evidence="1" id="KW-0560">Oxidoreductase</keyword>
<proteinExistence type="inferred from homology"/>
<dbReference type="EMBL" id="KB199905">
    <property type="protein sequence ID" value="ESP04005.1"/>
    <property type="molecule type" value="Genomic_DNA"/>
</dbReference>
<dbReference type="PROSITE" id="PS00061">
    <property type="entry name" value="ADH_SHORT"/>
    <property type="match status" value="1"/>
</dbReference>
<dbReference type="Gene3D" id="3.40.50.720">
    <property type="entry name" value="NAD(P)-binding Rossmann-like Domain"/>
    <property type="match status" value="1"/>
</dbReference>
<dbReference type="PRINTS" id="PR00080">
    <property type="entry name" value="SDRFAMILY"/>
</dbReference>
<dbReference type="CTD" id="20230514"/>
<dbReference type="RefSeq" id="XP_009045487.1">
    <property type="nucleotide sequence ID" value="XM_009047239.1"/>
</dbReference>